<dbReference type="EMBL" id="PQIB02000013">
    <property type="protein sequence ID" value="RLM73776.1"/>
    <property type="molecule type" value="Genomic_DNA"/>
</dbReference>
<evidence type="ECO:0000313" key="3">
    <source>
        <dbReference type="Proteomes" id="UP000275267"/>
    </source>
</evidence>
<feature type="compositionally biased region" description="Basic and acidic residues" evidence="1">
    <location>
        <begin position="28"/>
        <end position="53"/>
    </location>
</feature>
<evidence type="ECO:0000256" key="1">
    <source>
        <dbReference type="SAM" id="MobiDB-lite"/>
    </source>
</evidence>
<name>A0A3L6Q821_PANMI</name>
<accession>A0A3L6Q821</accession>
<proteinExistence type="predicted"/>
<feature type="compositionally biased region" description="Low complexity" evidence="1">
    <location>
        <begin position="176"/>
        <end position="185"/>
    </location>
</feature>
<organism evidence="2 3">
    <name type="scientific">Panicum miliaceum</name>
    <name type="common">Proso millet</name>
    <name type="synonym">Broomcorn millet</name>
    <dbReference type="NCBI Taxonomy" id="4540"/>
    <lineage>
        <taxon>Eukaryota</taxon>
        <taxon>Viridiplantae</taxon>
        <taxon>Streptophyta</taxon>
        <taxon>Embryophyta</taxon>
        <taxon>Tracheophyta</taxon>
        <taxon>Spermatophyta</taxon>
        <taxon>Magnoliopsida</taxon>
        <taxon>Liliopsida</taxon>
        <taxon>Poales</taxon>
        <taxon>Poaceae</taxon>
        <taxon>PACMAD clade</taxon>
        <taxon>Panicoideae</taxon>
        <taxon>Panicodae</taxon>
        <taxon>Paniceae</taxon>
        <taxon>Panicinae</taxon>
        <taxon>Panicum</taxon>
        <taxon>Panicum sect. Panicum</taxon>
    </lineage>
</organism>
<keyword evidence="3" id="KW-1185">Reference proteome</keyword>
<dbReference type="AlphaFoldDB" id="A0A3L6Q821"/>
<feature type="region of interest" description="Disordered" evidence="1">
    <location>
        <begin position="176"/>
        <end position="252"/>
    </location>
</feature>
<gene>
    <name evidence="2" type="ORF">C2845_PM15G16740</name>
</gene>
<evidence type="ECO:0000313" key="2">
    <source>
        <dbReference type="EMBL" id="RLM73776.1"/>
    </source>
</evidence>
<protein>
    <submittedName>
        <fullName evidence="2">Uncharacterized protein</fullName>
    </submittedName>
</protein>
<reference evidence="3" key="1">
    <citation type="journal article" date="2019" name="Nat. Commun.">
        <title>The genome of broomcorn millet.</title>
        <authorList>
            <person name="Zou C."/>
            <person name="Miki D."/>
            <person name="Li D."/>
            <person name="Tang Q."/>
            <person name="Xiao L."/>
            <person name="Rajput S."/>
            <person name="Deng P."/>
            <person name="Jia W."/>
            <person name="Huang R."/>
            <person name="Zhang M."/>
            <person name="Sun Y."/>
            <person name="Hu J."/>
            <person name="Fu X."/>
            <person name="Schnable P.S."/>
            <person name="Li F."/>
            <person name="Zhang H."/>
            <person name="Feng B."/>
            <person name="Zhu X."/>
            <person name="Liu R."/>
            <person name="Schnable J.C."/>
            <person name="Zhu J.-K."/>
            <person name="Zhang H."/>
        </authorList>
    </citation>
    <scope>NUCLEOTIDE SEQUENCE [LARGE SCALE GENOMIC DNA]</scope>
</reference>
<feature type="region of interest" description="Disordered" evidence="1">
    <location>
        <begin position="17"/>
        <end position="109"/>
    </location>
</feature>
<dbReference type="Proteomes" id="UP000275267">
    <property type="component" value="Unassembled WGS sequence"/>
</dbReference>
<comment type="caution">
    <text evidence="2">The sequence shown here is derived from an EMBL/GenBank/DDBJ whole genome shotgun (WGS) entry which is preliminary data.</text>
</comment>
<sequence length="252" mass="27236">MRPPCPAALLRRVQARQTMAPCRPPSRAHHDSSTRNTRARDTTARCRRHDAVPARRCAAHRRVPTSRTPLQPSSPALSPRSSRFQHCRRRDDRSGRTTTAPPLKVSSGALAQRQPLLPIKATRAALHRHAELAEPLALSPFFLLASTSTFFVLRQEQNTHQSPLSSHPGQIPFAVSTSTPSSTCPIPRPSLSLPEQSSPRAPTAATMAVRGGPSSTPFPMPGVAEMKPRHPPLSPNAPGFGNGGRERRSGGA</sequence>
<feature type="compositionally biased region" description="Low complexity" evidence="1">
    <location>
        <begin position="69"/>
        <end position="82"/>
    </location>
</feature>